<name>A0A291W340_9ACTN</name>
<organism evidence="1 2">
    <name type="scientific">Streptomyces alboflavus</name>
    <dbReference type="NCBI Taxonomy" id="67267"/>
    <lineage>
        <taxon>Bacteria</taxon>
        <taxon>Bacillati</taxon>
        <taxon>Actinomycetota</taxon>
        <taxon>Actinomycetes</taxon>
        <taxon>Kitasatosporales</taxon>
        <taxon>Streptomycetaceae</taxon>
        <taxon>Streptomyces</taxon>
    </lineage>
</organism>
<dbReference type="OrthoDB" id="4189374at2"/>
<geneLocation type="plasmid" evidence="2">
    <name>pmdjk44.1</name>
</geneLocation>
<proteinExistence type="predicted"/>
<evidence type="ECO:0000313" key="2">
    <source>
        <dbReference type="Proteomes" id="UP000195880"/>
    </source>
</evidence>
<keyword evidence="2" id="KW-1185">Reference proteome</keyword>
<keyword evidence="1" id="KW-0614">Plasmid</keyword>
<dbReference type="RefSeq" id="WP_100112523.1">
    <property type="nucleotide sequence ID" value="NZ_CP023976.1"/>
</dbReference>
<dbReference type="Proteomes" id="UP000195880">
    <property type="component" value="Plasmid pMDJK44.1"/>
</dbReference>
<protein>
    <submittedName>
        <fullName evidence="1">Uncharacterized protein</fullName>
    </submittedName>
</protein>
<dbReference type="EMBL" id="CP023976">
    <property type="protein sequence ID" value="ATM24710.1"/>
    <property type="molecule type" value="Genomic_DNA"/>
</dbReference>
<gene>
    <name evidence="1" type="ORF">SMD44_p10211</name>
</gene>
<accession>A0A291W340</accession>
<dbReference type="KEGG" id="salf:SMD44_p10211"/>
<sequence length="214" mass="23301">MPITTLDEAVEAGRAFDARTGPLATLAAGTVPQCFGRLREYLADLRIGALTTMAQLSSDDPDDPSEALGRQEMDEILSEVAELRAWAAPQQCQATVCEGRADRLLRSLLSGQQIAVELSYRPTDRRPKRRPIALRAGYSAPAANGTRPPYALIDHRNSIDHAVQIHRGWRARLIIGEVATMVYASPGYPETPVSHYQDDTRACVAAVVPALQQA</sequence>
<evidence type="ECO:0000313" key="1">
    <source>
        <dbReference type="EMBL" id="ATM24710.1"/>
    </source>
</evidence>
<reference evidence="1 2" key="1">
    <citation type="submission" date="2017-10" db="EMBL/GenBank/DDBJ databases">
        <title>Streptomyces alboflavus Genome sequencing and assembly.</title>
        <authorList>
            <person name="Wang Y."/>
            <person name="Du B."/>
            <person name="Ding Y."/>
            <person name="Liu H."/>
            <person name="Hou Q."/>
            <person name="Liu K."/>
            <person name="Wang C."/>
            <person name="Yao L."/>
        </authorList>
    </citation>
    <scope>NUCLEOTIDE SEQUENCE [LARGE SCALE GENOMIC DNA]</scope>
    <source>
        <strain evidence="1 2">MDJK44</strain>
        <plasmid evidence="2">Plasmid pmdjk44.1</plasmid>
    </source>
</reference>
<dbReference type="AlphaFoldDB" id="A0A291W340"/>